<name>A0A6A5XRE6_9PLEO</name>
<protein>
    <submittedName>
        <fullName evidence="1">Uncharacterized protein</fullName>
    </submittedName>
</protein>
<proteinExistence type="predicted"/>
<dbReference type="GeneID" id="54285187"/>
<dbReference type="RefSeq" id="XP_033383746.1">
    <property type="nucleotide sequence ID" value="XM_033527790.1"/>
</dbReference>
<dbReference type="OrthoDB" id="3494771at2759"/>
<evidence type="ECO:0000313" key="1">
    <source>
        <dbReference type="EMBL" id="KAF2015407.1"/>
    </source>
</evidence>
<keyword evidence="2" id="KW-1185">Reference proteome</keyword>
<sequence>MSSPVSRASFETTNTTSTYDTILKDNTTATVSATPKPSLASKTWSAIKKAAKEHHESVNGAYATYYGQNQGKY</sequence>
<dbReference type="EMBL" id="ML978069">
    <property type="protein sequence ID" value="KAF2015407.1"/>
    <property type="molecule type" value="Genomic_DNA"/>
</dbReference>
<dbReference type="Proteomes" id="UP000799778">
    <property type="component" value="Unassembled WGS sequence"/>
</dbReference>
<reference evidence="1" key="1">
    <citation type="journal article" date="2020" name="Stud. Mycol.">
        <title>101 Dothideomycetes genomes: a test case for predicting lifestyles and emergence of pathogens.</title>
        <authorList>
            <person name="Haridas S."/>
            <person name="Albert R."/>
            <person name="Binder M."/>
            <person name="Bloem J."/>
            <person name="Labutti K."/>
            <person name="Salamov A."/>
            <person name="Andreopoulos B."/>
            <person name="Baker S."/>
            <person name="Barry K."/>
            <person name="Bills G."/>
            <person name="Bluhm B."/>
            <person name="Cannon C."/>
            <person name="Castanera R."/>
            <person name="Culley D."/>
            <person name="Daum C."/>
            <person name="Ezra D."/>
            <person name="Gonzalez J."/>
            <person name="Henrissat B."/>
            <person name="Kuo A."/>
            <person name="Liang C."/>
            <person name="Lipzen A."/>
            <person name="Lutzoni F."/>
            <person name="Magnuson J."/>
            <person name="Mondo S."/>
            <person name="Nolan M."/>
            <person name="Ohm R."/>
            <person name="Pangilinan J."/>
            <person name="Park H.-J."/>
            <person name="Ramirez L."/>
            <person name="Alfaro M."/>
            <person name="Sun H."/>
            <person name="Tritt A."/>
            <person name="Yoshinaga Y."/>
            <person name="Zwiers L.-H."/>
            <person name="Turgeon B."/>
            <person name="Goodwin S."/>
            <person name="Spatafora J."/>
            <person name="Crous P."/>
            <person name="Grigoriev I."/>
        </authorList>
    </citation>
    <scope>NUCLEOTIDE SEQUENCE</scope>
    <source>
        <strain evidence="1">CBS 175.79</strain>
    </source>
</reference>
<dbReference type="AlphaFoldDB" id="A0A6A5XRE6"/>
<evidence type="ECO:0000313" key="2">
    <source>
        <dbReference type="Proteomes" id="UP000799778"/>
    </source>
</evidence>
<gene>
    <name evidence="1" type="ORF">BU24DRAFT_421706</name>
</gene>
<accession>A0A6A5XRE6</accession>
<organism evidence="1 2">
    <name type="scientific">Aaosphaeria arxii CBS 175.79</name>
    <dbReference type="NCBI Taxonomy" id="1450172"/>
    <lineage>
        <taxon>Eukaryota</taxon>
        <taxon>Fungi</taxon>
        <taxon>Dikarya</taxon>
        <taxon>Ascomycota</taxon>
        <taxon>Pezizomycotina</taxon>
        <taxon>Dothideomycetes</taxon>
        <taxon>Pleosporomycetidae</taxon>
        <taxon>Pleosporales</taxon>
        <taxon>Pleosporales incertae sedis</taxon>
        <taxon>Aaosphaeria</taxon>
    </lineage>
</organism>